<gene>
    <name evidence="2" type="ORF">HanXRQr2_Chr03g0128911</name>
</gene>
<reference evidence="2" key="1">
    <citation type="journal article" date="2017" name="Nature">
        <title>The sunflower genome provides insights into oil metabolism, flowering and Asterid evolution.</title>
        <authorList>
            <person name="Badouin H."/>
            <person name="Gouzy J."/>
            <person name="Grassa C.J."/>
            <person name="Murat F."/>
            <person name="Staton S.E."/>
            <person name="Cottret L."/>
            <person name="Lelandais-Briere C."/>
            <person name="Owens G.L."/>
            <person name="Carrere S."/>
            <person name="Mayjonade B."/>
            <person name="Legrand L."/>
            <person name="Gill N."/>
            <person name="Kane N.C."/>
            <person name="Bowers J.E."/>
            <person name="Hubner S."/>
            <person name="Bellec A."/>
            <person name="Berard A."/>
            <person name="Berges H."/>
            <person name="Blanchet N."/>
            <person name="Boniface M.C."/>
            <person name="Brunel D."/>
            <person name="Catrice O."/>
            <person name="Chaidir N."/>
            <person name="Claudel C."/>
            <person name="Donnadieu C."/>
            <person name="Faraut T."/>
            <person name="Fievet G."/>
            <person name="Helmstetter N."/>
            <person name="King M."/>
            <person name="Knapp S.J."/>
            <person name="Lai Z."/>
            <person name="Le Paslier M.C."/>
            <person name="Lippi Y."/>
            <person name="Lorenzon L."/>
            <person name="Mandel J.R."/>
            <person name="Marage G."/>
            <person name="Marchand G."/>
            <person name="Marquand E."/>
            <person name="Bret-Mestries E."/>
            <person name="Morien E."/>
            <person name="Nambeesan S."/>
            <person name="Nguyen T."/>
            <person name="Pegot-Espagnet P."/>
            <person name="Pouilly N."/>
            <person name="Raftis F."/>
            <person name="Sallet E."/>
            <person name="Schiex T."/>
            <person name="Thomas J."/>
            <person name="Vandecasteele C."/>
            <person name="Vares D."/>
            <person name="Vear F."/>
            <person name="Vautrin S."/>
            <person name="Crespi M."/>
            <person name="Mangin B."/>
            <person name="Burke J.M."/>
            <person name="Salse J."/>
            <person name="Munos S."/>
            <person name="Vincourt P."/>
            <person name="Rieseberg L.H."/>
            <person name="Langlade N.B."/>
        </authorList>
    </citation>
    <scope>NUCLEOTIDE SEQUENCE</scope>
    <source>
        <tissue evidence="2">Leaves</tissue>
    </source>
</reference>
<keyword evidence="3" id="KW-1185">Reference proteome</keyword>
<dbReference type="OrthoDB" id="1902342at2759"/>
<proteinExistence type="predicted"/>
<name>A0A9K3JK58_HELAN</name>
<organism evidence="2 3">
    <name type="scientific">Helianthus annuus</name>
    <name type="common">Common sunflower</name>
    <dbReference type="NCBI Taxonomy" id="4232"/>
    <lineage>
        <taxon>Eukaryota</taxon>
        <taxon>Viridiplantae</taxon>
        <taxon>Streptophyta</taxon>
        <taxon>Embryophyta</taxon>
        <taxon>Tracheophyta</taxon>
        <taxon>Spermatophyta</taxon>
        <taxon>Magnoliopsida</taxon>
        <taxon>eudicotyledons</taxon>
        <taxon>Gunneridae</taxon>
        <taxon>Pentapetalae</taxon>
        <taxon>asterids</taxon>
        <taxon>campanulids</taxon>
        <taxon>Asterales</taxon>
        <taxon>Asteraceae</taxon>
        <taxon>Asteroideae</taxon>
        <taxon>Heliantheae alliance</taxon>
        <taxon>Heliantheae</taxon>
        <taxon>Helianthus</taxon>
    </lineage>
</organism>
<evidence type="ECO:0000313" key="2">
    <source>
        <dbReference type="EMBL" id="KAF5815950.1"/>
    </source>
</evidence>
<dbReference type="PANTHER" id="PTHR36048:SF1">
    <property type="entry name" value="RIBOSOME MATURATION FACTOR"/>
    <property type="match status" value="1"/>
</dbReference>
<dbReference type="Proteomes" id="UP000215914">
    <property type="component" value="Unassembled WGS sequence"/>
</dbReference>
<feature type="compositionally biased region" description="Low complexity" evidence="1">
    <location>
        <begin position="183"/>
        <end position="192"/>
    </location>
</feature>
<dbReference type="PANTHER" id="PTHR36048">
    <property type="entry name" value="RIBOSOME MATURATION FACTOR"/>
    <property type="match status" value="1"/>
</dbReference>
<evidence type="ECO:0000256" key="1">
    <source>
        <dbReference type="SAM" id="MobiDB-lite"/>
    </source>
</evidence>
<evidence type="ECO:0000313" key="3">
    <source>
        <dbReference type="Proteomes" id="UP000215914"/>
    </source>
</evidence>
<dbReference type="EMBL" id="MNCJ02000318">
    <property type="protein sequence ID" value="KAF5815950.1"/>
    <property type="molecule type" value="Genomic_DNA"/>
</dbReference>
<feature type="region of interest" description="Disordered" evidence="1">
    <location>
        <begin position="176"/>
        <end position="202"/>
    </location>
</feature>
<dbReference type="AlphaFoldDB" id="A0A9K3JK58"/>
<reference evidence="2" key="2">
    <citation type="submission" date="2020-06" db="EMBL/GenBank/DDBJ databases">
        <title>Helianthus annuus Genome sequencing and assembly Release 2.</title>
        <authorList>
            <person name="Gouzy J."/>
            <person name="Langlade N."/>
            <person name="Munos S."/>
        </authorList>
    </citation>
    <scope>NUCLEOTIDE SEQUENCE</scope>
    <source>
        <tissue evidence="2">Leaves</tissue>
    </source>
</reference>
<protein>
    <submittedName>
        <fullName evidence="2">Uncharacterized protein</fullName>
    </submittedName>
</protein>
<dbReference type="Gramene" id="mRNA:HanXRQr2_Chr03g0128911">
    <property type="protein sequence ID" value="mRNA:HanXRQr2_Chr03g0128911"/>
    <property type="gene ID" value="HanXRQr2_Chr03g0128911"/>
</dbReference>
<sequence>MAAKPLTTAAIAMTEKKMDMSLDDIIKMSKNGTGVNKDKKQRVPNKNQKFANNVVQDRSMKLRRYMDTRSSLRQGALGQRRTNFQGNQFPLAAGAARKAAVAPLRNNNFNRNQTVTSYRPRAVARPVQNRASNGGGFAVMKQQGKVVPKQKGQTLDSLFANMKEQRMKVVLSQQHHNNNSNVGRRNGPGQQRPRPPWARYHN</sequence>
<comment type="caution">
    <text evidence="2">The sequence shown here is derived from an EMBL/GenBank/DDBJ whole genome shotgun (WGS) entry which is preliminary data.</text>
</comment>
<accession>A0A9K3JK58</accession>